<accession>U4PES8</accession>
<gene>
    <name evidence="1" type="ordered locus">CLL_A1343</name>
</gene>
<dbReference type="HOGENOM" id="CLU_2536599_0_0_9"/>
<protein>
    <submittedName>
        <fullName evidence="1">Uncharacterized protein</fullName>
    </submittedName>
</protein>
<dbReference type="PATRIC" id="fig|935198.13.peg.1289"/>
<reference evidence="1" key="1">
    <citation type="submission" date="2009-06" db="EMBL/GenBank/DDBJ databases">
        <authorList>
            <consortium name="US DOE Joint Genome Institute (JGI-PGF)"/>
            <person name="Lucas S."/>
            <person name="Copeland A."/>
            <person name="Lapidus A."/>
            <person name="Glavina del Rio T."/>
            <person name="Dalin E."/>
            <person name="Tice H."/>
            <person name="Bruce D."/>
            <person name="Goodwin L."/>
            <person name="Pitluck S."/>
            <person name="Kyrpides N."/>
            <person name="Mavromatis K."/>
            <person name="Ivanova N."/>
            <person name="Saunders E."/>
            <person name="Brettin T."/>
            <person name="Detter J.C."/>
            <person name="Han C."/>
            <person name="Larimer F."/>
            <person name="Land M."/>
            <person name="Hauser L."/>
            <person name="Markowitz V."/>
            <person name="Cheng J.-F."/>
            <person name="Hugenholtz P."/>
            <person name="Woyke T."/>
            <person name="Wu D."/>
            <person name="Gronow S."/>
            <person name="Klenk H.-P."/>
            <person name="Eisen J.A."/>
        </authorList>
    </citation>
    <scope>NUCLEOTIDE SEQUENCE</scope>
    <source>
        <strain evidence="1">Eklund 17B</strain>
    </source>
</reference>
<organism evidence="1">
    <name type="scientific">Clostridium botulinum (strain Eklund 17B / Type B)</name>
    <dbReference type="NCBI Taxonomy" id="935198"/>
    <lineage>
        <taxon>Bacteria</taxon>
        <taxon>Bacillati</taxon>
        <taxon>Bacillota</taxon>
        <taxon>Clostridia</taxon>
        <taxon>Eubacteriales</taxon>
        <taxon>Clostridiaceae</taxon>
        <taxon>Clostridium</taxon>
    </lineage>
</organism>
<dbReference type="AlphaFoldDB" id="B2TJC5"/>
<dbReference type="EMBL" id="CP001056">
    <property type="protein sequence ID" value="ACD23619.1"/>
    <property type="molecule type" value="Genomic_DNA"/>
</dbReference>
<name>B2TJC5_CLOBB</name>
<dbReference type="KEGG" id="cbk:CLL_A1343"/>
<evidence type="ECO:0000313" key="1">
    <source>
        <dbReference type="EMBL" id="ACD23619.1"/>
    </source>
</evidence>
<sequence>MSKGKIYRFEEFTGSTMSDSPVEFEILDTETNIGNKYSALVVGVENEVLCLYIFFKSFPNSFEKLETCSLVLTLCAFTSDIEI</sequence>
<reference evidence="1" key="2">
    <citation type="submission" date="2009-08" db="EMBL/GenBank/DDBJ databases">
        <authorList>
            <person name="Shrivastava S."/>
            <person name="Brinkac L.M."/>
            <person name="Dodson R.J."/>
            <person name="Harkins D.M."/>
            <person name="Durkin A.S."/>
            <person name="Sutton G."/>
        </authorList>
    </citation>
    <scope>NUCLEOTIDE SEQUENCE</scope>
    <source>
        <strain evidence="1">Eklund 17B</strain>
    </source>
</reference>
<accession>B2TJC5</accession>
<proteinExistence type="predicted"/>